<gene>
    <name evidence="1" type="ORF">SAMN05878438_3731</name>
</gene>
<protein>
    <submittedName>
        <fullName evidence="1">Uncharacterized protein</fullName>
    </submittedName>
</protein>
<proteinExistence type="predicted"/>
<accession>A0A1N6EW63</accession>
<sequence>MSAHDDILDRLWAARPKVYTAICKDMAGEWDLRIEYVQVTPQADREVEHQMAIQKAKESCAGAWERGVEYAPCMSTPDTSAIACIGLFEGGVEPAMLDEAYFDCSA</sequence>
<name>A0A1N6EW63_9GAMM</name>
<dbReference type="Proteomes" id="UP000185024">
    <property type="component" value="Unassembled WGS sequence"/>
</dbReference>
<organism evidence="1 2">
    <name type="scientific">Vreelandella aquamarina</name>
    <dbReference type="NCBI Taxonomy" id="77097"/>
    <lineage>
        <taxon>Bacteria</taxon>
        <taxon>Pseudomonadati</taxon>
        <taxon>Pseudomonadota</taxon>
        <taxon>Gammaproteobacteria</taxon>
        <taxon>Oceanospirillales</taxon>
        <taxon>Halomonadaceae</taxon>
        <taxon>Vreelandella</taxon>
    </lineage>
</organism>
<evidence type="ECO:0000313" key="1">
    <source>
        <dbReference type="EMBL" id="SIN87240.1"/>
    </source>
</evidence>
<dbReference type="GeneID" id="97278382"/>
<dbReference type="EMBL" id="FSQX01000002">
    <property type="protein sequence ID" value="SIN87240.1"/>
    <property type="molecule type" value="Genomic_DNA"/>
</dbReference>
<reference evidence="1 2" key="1">
    <citation type="submission" date="2016-11" db="EMBL/GenBank/DDBJ databases">
        <authorList>
            <person name="Jaros S."/>
            <person name="Januszkiewicz K."/>
            <person name="Wedrychowicz H."/>
        </authorList>
    </citation>
    <scope>NUCLEOTIDE SEQUENCE [LARGE SCALE GENOMIC DNA]</scope>
    <source>
        <strain evidence="1 2">ACAM 239</strain>
    </source>
</reference>
<evidence type="ECO:0000313" key="2">
    <source>
        <dbReference type="Proteomes" id="UP000185024"/>
    </source>
</evidence>
<dbReference type="RefSeq" id="WP_074211819.1">
    <property type="nucleotide sequence ID" value="NZ_BJOI01000094.1"/>
</dbReference>
<dbReference type="AlphaFoldDB" id="A0A1N6EW63"/>